<evidence type="ECO:0000256" key="3">
    <source>
        <dbReference type="ARBA" id="ARBA00022970"/>
    </source>
</evidence>
<reference evidence="6 7" key="1">
    <citation type="submission" date="2016-11" db="EMBL/GenBank/DDBJ databases">
        <authorList>
            <person name="Varghese N."/>
            <person name="Submissions S."/>
        </authorList>
    </citation>
    <scope>NUCLEOTIDE SEQUENCE [LARGE SCALE GENOMIC DNA]</scope>
    <source>
        <strain evidence="6 7">DSM 29620</strain>
    </source>
</reference>
<dbReference type="EMBL" id="FQZZ01000004">
    <property type="protein sequence ID" value="SHK33825.1"/>
    <property type="molecule type" value="Genomic_DNA"/>
</dbReference>
<dbReference type="RefSeq" id="WP_149788255.1">
    <property type="nucleotide sequence ID" value="NZ_FNIO01000004.1"/>
</dbReference>
<keyword evidence="7" id="KW-1185">Reference proteome</keyword>
<dbReference type="Pfam" id="PF13458">
    <property type="entry name" value="Peripla_BP_6"/>
    <property type="match status" value="1"/>
</dbReference>
<feature type="domain" description="Leucine-binding protein" evidence="5">
    <location>
        <begin position="26"/>
        <end position="362"/>
    </location>
</feature>
<dbReference type="Proteomes" id="UP000324252">
    <property type="component" value="Unassembled WGS sequence"/>
</dbReference>
<dbReference type="InterPro" id="IPR028081">
    <property type="entry name" value="Leu-bd"/>
</dbReference>
<evidence type="ECO:0000256" key="2">
    <source>
        <dbReference type="ARBA" id="ARBA00022729"/>
    </source>
</evidence>
<gene>
    <name evidence="6" type="ORF">SAMN05444142_104365</name>
</gene>
<evidence type="ECO:0000259" key="5">
    <source>
        <dbReference type="Pfam" id="PF13458"/>
    </source>
</evidence>
<dbReference type="AlphaFoldDB" id="A0A1H0HMW6"/>
<dbReference type="CDD" id="cd06327">
    <property type="entry name" value="PBP1_SBP-like"/>
    <property type="match status" value="1"/>
</dbReference>
<keyword evidence="3" id="KW-0813">Transport</keyword>
<dbReference type="OrthoDB" id="5794591at2"/>
<keyword evidence="2 4" id="KW-0732">Signal</keyword>
<accession>A0A1H0HMW6</accession>
<feature type="chain" id="PRO_5015064593" evidence="4">
    <location>
        <begin position="23"/>
        <end position="398"/>
    </location>
</feature>
<evidence type="ECO:0000313" key="7">
    <source>
        <dbReference type="Proteomes" id="UP000324252"/>
    </source>
</evidence>
<dbReference type="PANTHER" id="PTHR30483">
    <property type="entry name" value="LEUCINE-SPECIFIC-BINDING PROTEIN"/>
    <property type="match status" value="1"/>
</dbReference>
<keyword evidence="3" id="KW-0029">Amino-acid transport</keyword>
<protein>
    <submittedName>
        <fullName evidence="6">Amino acid/amide ABC transporter substrate-binding protein, HAAT family</fullName>
    </submittedName>
</protein>
<feature type="signal peptide" evidence="4">
    <location>
        <begin position="1"/>
        <end position="22"/>
    </location>
</feature>
<dbReference type="InterPro" id="IPR028082">
    <property type="entry name" value="Peripla_BP_I"/>
</dbReference>
<dbReference type="SUPFAM" id="SSF53822">
    <property type="entry name" value="Periplasmic binding protein-like I"/>
    <property type="match status" value="1"/>
</dbReference>
<evidence type="ECO:0000256" key="4">
    <source>
        <dbReference type="SAM" id="SignalP"/>
    </source>
</evidence>
<sequence length="398" mass="42312">MKKTGFLLTSFAALLTAASASAQDIPVKIGVLTDLSGVYADASGPGSVFAAELAVEDFTRQSPGLNVEVISADHQNKGDVASSIARRWLDDDVNAIVDIAASSTAFAVHELLRDSNALALFSSAASSGLTGEDCSPHSVHWTYDTWMLAHGTGRAVLEAGGDSWFFIAPDYTFGHTLVEQTSAVVQENGGEVLGSVSHPFPGQDFSSFILQAQASGAKVIGLANSGQDMINAVRQAREFGVTQGGQSIAAIMLNIHDVHSLGLEASQGLLFASVFDWNLNEGTREWSARFEEKMGTKPSMMQAGVYSAVLHYLKSVEATGTTDADTVVTNMKDTPTDDPLFGKGRIRADGRKIHDAYLFKVKEPSASEGPWDYFEVVSTIPADLAFRPIEDGGCPLAQ</sequence>
<dbReference type="Gene3D" id="3.40.50.2300">
    <property type="match status" value="2"/>
</dbReference>
<dbReference type="GO" id="GO:0006865">
    <property type="term" value="P:amino acid transport"/>
    <property type="evidence" value="ECO:0007669"/>
    <property type="project" value="UniProtKB-KW"/>
</dbReference>
<name>A0A1H0HMW6_9RHOB</name>
<evidence type="ECO:0000256" key="1">
    <source>
        <dbReference type="ARBA" id="ARBA00010062"/>
    </source>
</evidence>
<dbReference type="PANTHER" id="PTHR30483:SF6">
    <property type="entry name" value="PERIPLASMIC BINDING PROTEIN OF ABC TRANSPORTER FOR NATURAL AMINO ACIDS"/>
    <property type="match status" value="1"/>
</dbReference>
<comment type="similarity">
    <text evidence="1">Belongs to the leucine-binding protein family.</text>
</comment>
<organism evidence="6 7">
    <name type="scientific">Lutimaribacter pacificus</name>
    <dbReference type="NCBI Taxonomy" id="391948"/>
    <lineage>
        <taxon>Bacteria</taxon>
        <taxon>Pseudomonadati</taxon>
        <taxon>Pseudomonadota</taxon>
        <taxon>Alphaproteobacteria</taxon>
        <taxon>Rhodobacterales</taxon>
        <taxon>Roseobacteraceae</taxon>
        <taxon>Lutimaribacter</taxon>
    </lineage>
</organism>
<proteinExistence type="inferred from homology"/>
<evidence type="ECO:0000313" key="6">
    <source>
        <dbReference type="EMBL" id="SHK33825.1"/>
    </source>
</evidence>
<dbReference type="InterPro" id="IPR051010">
    <property type="entry name" value="BCAA_transport"/>
</dbReference>